<feature type="compositionally biased region" description="Acidic residues" evidence="1">
    <location>
        <begin position="305"/>
        <end position="326"/>
    </location>
</feature>
<dbReference type="OrthoDB" id="5348546at2759"/>
<dbReference type="PROSITE" id="PS50006">
    <property type="entry name" value="FHA_DOMAIN"/>
    <property type="match status" value="1"/>
</dbReference>
<keyword evidence="4" id="KW-1185">Reference proteome</keyword>
<dbReference type="InterPro" id="IPR008984">
    <property type="entry name" value="SMAD_FHA_dom_sf"/>
</dbReference>
<sequence length="553" mass="61263">MDSPARVVLETNNTVAGVKRSAPGPLLPAFEPQSSPPCFKRHKSRVLSEEHENRYPTPVPSSSSQRIQSSPPPHPSVAAARKPLLARSQSTLIERAPLSALPSITLPENGEPVLLGRSSNSSHYQLSANRLISRVHVKAQYLSSSTRPMVEIQCMGWNGVKIHCQGQAWELSKGDVFTSETEDAEIMLDVQDSRVVLAWPVPTQVRRARSSSTSTIGTPTRARVSRSPSIGWADDNDENIDPLGNNERTDRRLFNVSTEKQNSSPIPRRGLGNTGAIFESDPHMTDTFLEIYEDEPVADFVNEEVNEDEGEEDEQDDEQGDEDEDHIELPGPLEKEDAAKLPMALGDETDDDEELKQLLAENESDESEEEEEEEREEEPILHSYAPEPILPPMARFSTKESLYAPPATPATSSTIRAVSALPSSPIQRRSASISPNKTNTVQNHIINQLAFSRLSSTSLTILMSHLPSALAASITKERLVQIMGNIDCIGEIKRTGKDAAGKPLQSEYYYIPDQDTDEGRRAAVVEGMGRVGLRSCRKSHKQYYWRKPKKPTY</sequence>
<name>A0A3N4KMH4_9PEZI</name>
<dbReference type="InterPro" id="IPR000253">
    <property type="entry name" value="FHA_dom"/>
</dbReference>
<proteinExistence type="predicted"/>
<organism evidence="3 4">
    <name type="scientific">Morchella conica CCBAS932</name>
    <dbReference type="NCBI Taxonomy" id="1392247"/>
    <lineage>
        <taxon>Eukaryota</taxon>
        <taxon>Fungi</taxon>
        <taxon>Dikarya</taxon>
        <taxon>Ascomycota</taxon>
        <taxon>Pezizomycotina</taxon>
        <taxon>Pezizomycetes</taxon>
        <taxon>Pezizales</taxon>
        <taxon>Morchellaceae</taxon>
        <taxon>Morchella</taxon>
    </lineage>
</organism>
<feature type="region of interest" description="Disordered" evidence="1">
    <location>
        <begin position="12"/>
        <end position="78"/>
    </location>
</feature>
<feature type="region of interest" description="Disordered" evidence="1">
    <location>
        <begin position="209"/>
        <end position="274"/>
    </location>
</feature>
<feature type="region of interest" description="Disordered" evidence="1">
    <location>
        <begin position="305"/>
        <end position="337"/>
    </location>
</feature>
<evidence type="ECO:0000313" key="4">
    <source>
        <dbReference type="Proteomes" id="UP000277580"/>
    </source>
</evidence>
<feature type="compositionally biased region" description="Polar residues" evidence="1">
    <location>
        <begin position="409"/>
        <end position="435"/>
    </location>
</feature>
<reference evidence="3 4" key="1">
    <citation type="journal article" date="2018" name="Nat. Ecol. Evol.">
        <title>Pezizomycetes genomes reveal the molecular basis of ectomycorrhizal truffle lifestyle.</title>
        <authorList>
            <person name="Murat C."/>
            <person name="Payen T."/>
            <person name="Noel B."/>
            <person name="Kuo A."/>
            <person name="Morin E."/>
            <person name="Chen J."/>
            <person name="Kohler A."/>
            <person name="Krizsan K."/>
            <person name="Balestrini R."/>
            <person name="Da Silva C."/>
            <person name="Montanini B."/>
            <person name="Hainaut M."/>
            <person name="Levati E."/>
            <person name="Barry K.W."/>
            <person name="Belfiori B."/>
            <person name="Cichocki N."/>
            <person name="Clum A."/>
            <person name="Dockter R.B."/>
            <person name="Fauchery L."/>
            <person name="Guy J."/>
            <person name="Iotti M."/>
            <person name="Le Tacon F."/>
            <person name="Lindquist E.A."/>
            <person name="Lipzen A."/>
            <person name="Malagnac F."/>
            <person name="Mello A."/>
            <person name="Molinier V."/>
            <person name="Miyauchi S."/>
            <person name="Poulain J."/>
            <person name="Riccioni C."/>
            <person name="Rubini A."/>
            <person name="Sitrit Y."/>
            <person name="Splivallo R."/>
            <person name="Traeger S."/>
            <person name="Wang M."/>
            <person name="Zifcakova L."/>
            <person name="Wipf D."/>
            <person name="Zambonelli A."/>
            <person name="Paolocci F."/>
            <person name="Nowrousian M."/>
            <person name="Ottonello S."/>
            <person name="Baldrian P."/>
            <person name="Spatafora J.W."/>
            <person name="Henrissat B."/>
            <person name="Nagy L.G."/>
            <person name="Aury J.M."/>
            <person name="Wincker P."/>
            <person name="Grigoriev I.V."/>
            <person name="Bonfante P."/>
            <person name="Martin F.M."/>
        </authorList>
    </citation>
    <scope>NUCLEOTIDE SEQUENCE [LARGE SCALE GENOMIC DNA]</scope>
    <source>
        <strain evidence="3 4">CCBAS932</strain>
    </source>
</reference>
<evidence type="ECO:0000256" key="1">
    <source>
        <dbReference type="SAM" id="MobiDB-lite"/>
    </source>
</evidence>
<dbReference type="Proteomes" id="UP000277580">
    <property type="component" value="Unassembled WGS sequence"/>
</dbReference>
<feature type="compositionally biased region" description="Low complexity" evidence="1">
    <location>
        <begin position="60"/>
        <end position="69"/>
    </location>
</feature>
<dbReference type="AlphaFoldDB" id="A0A3N4KMH4"/>
<dbReference type="STRING" id="1392247.A0A3N4KMH4"/>
<feature type="domain" description="FHA" evidence="2">
    <location>
        <begin position="113"/>
        <end position="163"/>
    </location>
</feature>
<evidence type="ECO:0000313" key="3">
    <source>
        <dbReference type="EMBL" id="RPB11783.1"/>
    </source>
</evidence>
<feature type="compositionally biased region" description="Polar residues" evidence="1">
    <location>
        <begin position="255"/>
        <end position="265"/>
    </location>
</feature>
<dbReference type="FunCoup" id="A0A3N4KMH4">
    <property type="interactions" value="386"/>
</dbReference>
<feature type="region of interest" description="Disordered" evidence="1">
    <location>
        <begin position="360"/>
        <end position="388"/>
    </location>
</feature>
<gene>
    <name evidence="3" type="ORF">P167DRAFT_187425</name>
</gene>
<dbReference type="CDD" id="cd22699">
    <property type="entry name" value="FHA_PLM2-like"/>
    <property type="match status" value="1"/>
</dbReference>
<protein>
    <recommendedName>
        <fullName evidence="2">FHA domain-containing protein</fullName>
    </recommendedName>
</protein>
<accession>A0A3N4KMH4</accession>
<dbReference type="InParanoid" id="A0A3N4KMH4"/>
<dbReference type="EMBL" id="ML119133">
    <property type="protein sequence ID" value="RPB11783.1"/>
    <property type="molecule type" value="Genomic_DNA"/>
</dbReference>
<dbReference type="SUPFAM" id="SSF49879">
    <property type="entry name" value="SMAD/FHA domain"/>
    <property type="match status" value="1"/>
</dbReference>
<evidence type="ECO:0000259" key="2">
    <source>
        <dbReference type="PROSITE" id="PS50006"/>
    </source>
</evidence>
<feature type="region of interest" description="Disordered" evidence="1">
    <location>
        <begin position="404"/>
        <end position="435"/>
    </location>
</feature>
<feature type="compositionally biased region" description="Acidic residues" evidence="1">
    <location>
        <begin position="362"/>
        <end position="377"/>
    </location>
</feature>